<name>A0A060T9V7_BLAAD</name>
<comment type="similarity">
    <text evidence="2">Belongs to the AB hydrolase superfamily. Lipase family.</text>
</comment>
<dbReference type="InterPro" id="IPR005152">
    <property type="entry name" value="Lipase_secreted"/>
</dbReference>
<evidence type="ECO:0000313" key="3">
    <source>
        <dbReference type="EMBL" id="CDP37584.1"/>
    </source>
</evidence>
<dbReference type="GO" id="GO:0004806">
    <property type="term" value="F:triacylglycerol lipase activity"/>
    <property type="evidence" value="ECO:0007669"/>
    <property type="project" value="UniProtKB-UniRule"/>
</dbReference>
<keyword evidence="2" id="KW-0732">Signal</keyword>
<dbReference type="PANTHER" id="PTHR34853">
    <property type="match status" value="1"/>
</dbReference>
<dbReference type="AlphaFoldDB" id="A0A060T9V7"/>
<feature type="signal peptide" evidence="2">
    <location>
        <begin position="1"/>
        <end position="17"/>
    </location>
</feature>
<dbReference type="Pfam" id="PF03583">
    <property type="entry name" value="LIP"/>
    <property type="match status" value="1"/>
</dbReference>
<gene>
    <name evidence="3" type="ORF">GNLVRS02_ARAD1D14784g</name>
</gene>
<proteinExistence type="inferred from homology"/>
<evidence type="ECO:0000256" key="1">
    <source>
        <dbReference type="ARBA" id="ARBA00022801"/>
    </source>
</evidence>
<organism evidence="3">
    <name type="scientific">Blastobotrys adeninivorans</name>
    <name type="common">Yeast</name>
    <name type="synonym">Arxula adeninivorans</name>
    <dbReference type="NCBI Taxonomy" id="409370"/>
    <lineage>
        <taxon>Eukaryota</taxon>
        <taxon>Fungi</taxon>
        <taxon>Dikarya</taxon>
        <taxon>Ascomycota</taxon>
        <taxon>Saccharomycotina</taxon>
        <taxon>Dipodascomycetes</taxon>
        <taxon>Dipodascales</taxon>
        <taxon>Trichomonascaceae</taxon>
        <taxon>Blastobotrys</taxon>
    </lineage>
</organism>
<sequence length="449" mass="49074">MLKLVLLVAQLVAFVFGAALLPEDRLDVRDLPKPPSEDPFYTPDKGYEKEEPGTILRWRHAPQLPAFTVFKDKVEASIQILYRTTDTQGNATATVVSVLIPHNHAVGKILAYQSWENSAWINCSPSYAIQLGANPQGIVSQVDILTLQAALNEGWIVTTADYEGPKSSYTSGIISGQATLDSIRATLKSENITGVKPDSNVVLWGYSGGSIAAGWAAALQPTYAPELKIAGAALGGVIRNLTSAALTVNRGPFAGLVPTAISGLSTQYPELDAYINEQLIPAKRAYFETGKNQCVPLDATLFAFQDWTSYFKDGQRVLYNDVAQKVLEENTMGKQKPKIPLLFYHSVLDEIEPVHNVDELYDEYCSNGVTVEYYRETAAEHVVEMITGFPTAFNYIKDLLDGGSVKAGCQRHDILTHVFDANALPSYWAELWAVFKQLLGAPIGPQSVA</sequence>
<keyword evidence="1 3" id="KW-0378">Hydrolase</keyword>
<accession>A0A060T9V7</accession>
<dbReference type="SUPFAM" id="SSF53474">
    <property type="entry name" value="alpha/beta-Hydrolases"/>
    <property type="match status" value="1"/>
</dbReference>
<dbReference type="Gene3D" id="3.40.50.1820">
    <property type="entry name" value="alpha/beta hydrolase"/>
    <property type="match status" value="1"/>
</dbReference>
<protein>
    <submittedName>
        <fullName evidence="3">ARAD1D14784p</fullName>
        <ecNumber evidence="3">3.1.1.3</ecNumber>
    </submittedName>
</protein>
<dbReference type="EMBL" id="HG937694">
    <property type="protein sequence ID" value="CDP37584.1"/>
    <property type="molecule type" value="Genomic_DNA"/>
</dbReference>
<dbReference type="EC" id="3.1.1.3" evidence="3"/>
<evidence type="ECO:0000256" key="2">
    <source>
        <dbReference type="PIRNR" id="PIRNR029171"/>
    </source>
</evidence>
<dbReference type="Gene3D" id="1.10.260.130">
    <property type="match status" value="1"/>
</dbReference>
<reference evidence="3" key="2">
    <citation type="submission" date="2014-06" db="EMBL/GenBank/DDBJ databases">
        <title>The complete genome of Blastobotrys (Arxula) adeninivorans LS3 - a yeast of biotechnological interest.</title>
        <authorList>
            <person name="Kunze G."/>
            <person name="Gaillardin C."/>
            <person name="Czernicka M."/>
            <person name="Durrens P."/>
            <person name="Martin T."/>
            <person name="Boer E."/>
            <person name="Gabaldon T."/>
            <person name="Cruz J."/>
            <person name="Talla E."/>
            <person name="Marck C."/>
            <person name="Goffeau A."/>
            <person name="Barbe V."/>
            <person name="Baret P."/>
            <person name="Baronian K."/>
            <person name="Beier S."/>
            <person name="Bleykasten C."/>
            <person name="Bode R."/>
            <person name="Casaregola S."/>
            <person name="Despons L."/>
            <person name="Fairhead C."/>
            <person name="Giersberg M."/>
            <person name="Gierski P."/>
            <person name="Hahnel U."/>
            <person name="Hartmann A."/>
            <person name="Jankowska D."/>
            <person name="Jubin C."/>
            <person name="Jung P."/>
            <person name="Lafontaine I."/>
            <person name="Leh-Louis V."/>
            <person name="Lemaire M."/>
            <person name="Marcet-Houben M."/>
            <person name="Mascher M."/>
            <person name="Morel G."/>
            <person name="Richard G.-F."/>
            <person name="Riechen J."/>
            <person name="Sacerdot C."/>
            <person name="Sarkar A."/>
            <person name="Savel G."/>
            <person name="Schacherer J."/>
            <person name="Sherman D."/>
            <person name="Straub M.-L."/>
            <person name="Stein N."/>
            <person name="Thierry A."/>
            <person name="Trautwein-Schult A."/>
            <person name="Westhof E."/>
            <person name="Worch S."/>
            <person name="Dujon B."/>
            <person name="Souciet J.-L."/>
            <person name="Wincker P."/>
            <person name="Scholz U."/>
            <person name="Neuveglise N."/>
        </authorList>
    </citation>
    <scope>NUCLEOTIDE SEQUENCE</scope>
    <source>
        <strain evidence="3">LS3</strain>
    </source>
</reference>
<feature type="chain" id="PRO_5013433145" evidence="2">
    <location>
        <begin position="18"/>
        <end position="449"/>
    </location>
</feature>
<dbReference type="GO" id="GO:0016042">
    <property type="term" value="P:lipid catabolic process"/>
    <property type="evidence" value="ECO:0007669"/>
    <property type="project" value="UniProtKB-UniRule"/>
</dbReference>
<dbReference type="InterPro" id="IPR029058">
    <property type="entry name" value="AB_hydrolase_fold"/>
</dbReference>
<reference evidence="3" key="1">
    <citation type="submission" date="2014-02" db="EMBL/GenBank/DDBJ databases">
        <authorList>
            <person name="Genoscope - CEA"/>
        </authorList>
    </citation>
    <scope>NUCLEOTIDE SEQUENCE</scope>
    <source>
        <strain evidence="3">LS3</strain>
    </source>
</reference>
<dbReference type="PANTHER" id="PTHR34853:SF5">
    <property type="entry name" value="LIP-DOMAIN-CONTAINING PROTEIN-RELATED"/>
    <property type="match status" value="1"/>
</dbReference>
<dbReference type="PhylomeDB" id="A0A060T9V7"/>
<dbReference type="PIRSF" id="PIRSF029171">
    <property type="entry name" value="Esterase_LipA"/>
    <property type="match status" value="1"/>
</dbReference>